<name>A0AAN6P5U8_9PEZI</name>
<dbReference type="Proteomes" id="UP001303115">
    <property type="component" value="Unassembled WGS sequence"/>
</dbReference>
<dbReference type="EMBL" id="MU854622">
    <property type="protein sequence ID" value="KAK4032329.1"/>
    <property type="molecule type" value="Genomic_DNA"/>
</dbReference>
<dbReference type="AlphaFoldDB" id="A0AAN6P5U8"/>
<keyword evidence="3" id="KW-1185">Reference proteome</keyword>
<organism evidence="2 3">
    <name type="scientific">Parachaetomium inaequale</name>
    <dbReference type="NCBI Taxonomy" id="2588326"/>
    <lineage>
        <taxon>Eukaryota</taxon>
        <taxon>Fungi</taxon>
        <taxon>Dikarya</taxon>
        <taxon>Ascomycota</taxon>
        <taxon>Pezizomycotina</taxon>
        <taxon>Sordariomycetes</taxon>
        <taxon>Sordariomycetidae</taxon>
        <taxon>Sordariales</taxon>
        <taxon>Chaetomiaceae</taxon>
        <taxon>Parachaetomium</taxon>
    </lineage>
</organism>
<reference evidence="3" key="1">
    <citation type="journal article" date="2023" name="Mol. Phylogenet. Evol.">
        <title>Genome-scale phylogeny and comparative genomics of the fungal order Sordariales.</title>
        <authorList>
            <person name="Hensen N."/>
            <person name="Bonometti L."/>
            <person name="Westerberg I."/>
            <person name="Brannstrom I.O."/>
            <person name="Guillou S."/>
            <person name="Cros-Aarteil S."/>
            <person name="Calhoun S."/>
            <person name="Haridas S."/>
            <person name="Kuo A."/>
            <person name="Mondo S."/>
            <person name="Pangilinan J."/>
            <person name="Riley R."/>
            <person name="LaButti K."/>
            <person name="Andreopoulos B."/>
            <person name="Lipzen A."/>
            <person name="Chen C."/>
            <person name="Yan M."/>
            <person name="Daum C."/>
            <person name="Ng V."/>
            <person name="Clum A."/>
            <person name="Steindorff A."/>
            <person name="Ohm R.A."/>
            <person name="Martin F."/>
            <person name="Silar P."/>
            <person name="Natvig D.O."/>
            <person name="Lalanne C."/>
            <person name="Gautier V."/>
            <person name="Ament-Velasquez S.L."/>
            <person name="Kruys A."/>
            <person name="Hutchinson M.I."/>
            <person name="Powell A.J."/>
            <person name="Barry K."/>
            <person name="Miller A.N."/>
            <person name="Grigoriev I.V."/>
            <person name="Debuchy R."/>
            <person name="Gladieux P."/>
            <person name="Hiltunen Thoren M."/>
            <person name="Johannesson H."/>
        </authorList>
    </citation>
    <scope>NUCLEOTIDE SEQUENCE [LARGE SCALE GENOMIC DNA]</scope>
    <source>
        <strain evidence="3">CBS 284.82</strain>
    </source>
</reference>
<comment type="caution">
    <text evidence="2">The sequence shown here is derived from an EMBL/GenBank/DDBJ whole genome shotgun (WGS) entry which is preliminary data.</text>
</comment>
<sequence>MHLYRECAGGVLEESMGVSEVERVTPSGLRRPAPITRVCPGCGKVVESSEVDACNEAGARYHHTQTFKLPLRRDHFDEWDCPTPDCPFNNDHVQNLERRYLVARLAQREGDLDALAPSLTADEDDPVPRPQLQADNMEGAEDDQPPQPRRRRRVTADVDVDALPNRIQQRIQALQTAIAAKRPPPPQFARRGAPRRKCERWIDEENELLLLLRGNEFGYNQIEQYFPWRNRNPLERLGAMLESAREKQRQGNA</sequence>
<evidence type="ECO:0000313" key="2">
    <source>
        <dbReference type="EMBL" id="KAK4032329.1"/>
    </source>
</evidence>
<evidence type="ECO:0000313" key="3">
    <source>
        <dbReference type="Proteomes" id="UP001303115"/>
    </source>
</evidence>
<feature type="region of interest" description="Disordered" evidence="1">
    <location>
        <begin position="117"/>
        <end position="158"/>
    </location>
</feature>
<evidence type="ECO:0000256" key="1">
    <source>
        <dbReference type="SAM" id="MobiDB-lite"/>
    </source>
</evidence>
<proteinExistence type="predicted"/>
<accession>A0AAN6P5U8</accession>
<protein>
    <submittedName>
        <fullName evidence="2">Uncharacterized protein</fullName>
    </submittedName>
</protein>
<gene>
    <name evidence="2" type="ORF">C8A01DRAFT_50854</name>
</gene>